<sequence length="233" mass="25225">MNDILEKLQYGMIVSCQSEGDDPFNADPMYMALFAKAAEIGGAVGIRTQGIEKLKAIKQAVHLPVIGLLKSQFPDGTVRITGSFKEVEELIAAGSDIVAIDGTFRVRENLDGPSFIKAVKEKYGCLVLADIATFEEAKACEENGADAISTTLSGYTPDTLSSVEGPNFYLLEKILKDIKIPVFAEGRFNVPADAQKAMEMGSYGVITGTAITRPRVTTKWFVEAVNKGKHLKK</sequence>
<comment type="function">
    <text evidence="2 6">Converts N-acetylmannosamine-6-phosphate (ManNAc-6-P) to N-acetylglucosamine-6-phosphate (GlcNAc-6-P).</text>
</comment>
<evidence type="ECO:0000256" key="1">
    <source>
        <dbReference type="ARBA" id="ARBA00000056"/>
    </source>
</evidence>
<comment type="catalytic activity">
    <reaction evidence="1 6">
        <text>an N-acyl-D-glucosamine 6-phosphate = an N-acyl-D-mannosamine 6-phosphate</text>
        <dbReference type="Rhea" id="RHEA:23932"/>
        <dbReference type="ChEBI" id="CHEBI:57599"/>
        <dbReference type="ChEBI" id="CHEBI:57666"/>
        <dbReference type="EC" id="5.1.3.9"/>
    </reaction>
</comment>
<keyword evidence="4 6" id="KW-0413">Isomerase</keyword>
<dbReference type="UniPathway" id="UPA00629">
    <property type="reaction ID" value="UER00682"/>
</dbReference>
<proteinExistence type="inferred from homology"/>
<comment type="caution">
    <text evidence="7">The sequence shown here is derived from an EMBL/GenBank/DDBJ whole genome shotgun (WGS) entry which is preliminary data.</text>
</comment>
<dbReference type="SUPFAM" id="SSF51366">
    <property type="entry name" value="Ribulose-phoshate binding barrel"/>
    <property type="match status" value="1"/>
</dbReference>
<dbReference type="GO" id="GO:0005975">
    <property type="term" value="P:carbohydrate metabolic process"/>
    <property type="evidence" value="ECO:0007669"/>
    <property type="project" value="UniProtKB-UniRule"/>
</dbReference>
<evidence type="ECO:0000256" key="5">
    <source>
        <dbReference type="ARBA" id="ARBA00023277"/>
    </source>
</evidence>
<dbReference type="HAMAP" id="MF_01235">
    <property type="entry name" value="ManNAc6P_epimer"/>
    <property type="match status" value="1"/>
</dbReference>
<dbReference type="GO" id="GO:0005829">
    <property type="term" value="C:cytosol"/>
    <property type="evidence" value="ECO:0007669"/>
    <property type="project" value="TreeGrafter"/>
</dbReference>
<dbReference type="AlphaFoldDB" id="A0A414L9V7"/>
<evidence type="ECO:0000256" key="4">
    <source>
        <dbReference type="ARBA" id="ARBA00023235"/>
    </source>
</evidence>
<dbReference type="InterPro" id="IPR013785">
    <property type="entry name" value="Aldolase_TIM"/>
</dbReference>
<dbReference type="PANTHER" id="PTHR36204">
    <property type="entry name" value="N-ACETYLMANNOSAMINE-6-PHOSPHATE 2-EPIMERASE-RELATED"/>
    <property type="match status" value="1"/>
</dbReference>
<dbReference type="GO" id="GO:0047465">
    <property type="term" value="F:N-acylglucosamine-6-phosphate 2-epimerase activity"/>
    <property type="evidence" value="ECO:0007669"/>
    <property type="project" value="UniProtKB-EC"/>
</dbReference>
<reference evidence="7 8" key="1">
    <citation type="submission" date="2018-08" db="EMBL/GenBank/DDBJ databases">
        <title>A genome reference for cultivated species of the human gut microbiota.</title>
        <authorList>
            <person name="Zou Y."/>
            <person name="Xue W."/>
            <person name="Luo G."/>
        </authorList>
    </citation>
    <scope>NUCLEOTIDE SEQUENCE [LARGE SCALE GENOMIC DNA]</scope>
    <source>
        <strain evidence="7 8">AM27-17</strain>
    </source>
</reference>
<organism evidence="7 8">
    <name type="scientific">Bacteroides intestinalis</name>
    <dbReference type="NCBI Taxonomy" id="329854"/>
    <lineage>
        <taxon>Bacteria</taxon>
        <taxon>Pseudomonadati</taxon>
        <taxon>Bacteroidota</taxon>
        <taxon>Bacteroidia</taxon>
        <taxon>Bacteroidales</taxon>
        <taxon>Bacteroidaceae</taxon>
        <taxon>Bacteroides</taxon>
    </lineage>
</organism>
<evidence type="ECO:0000256" key="6">
    <source>
        <dbReference type="HAMAP-Rule" id="MF_01235"/>
    </source>
</evidence>
<comment type="pathway">
    <text evidence="3 6">Amino-sugar metabolism; N-acetylneuraminate degradation; D-fructose 6-phosphate from N-acetylneuraminate: step 3/5.</text>
</comment>
<dbReference type="EC" id="5.1.3.9" evidence="6"/>
<evidence type="ECO:0000256" key="3">
    <source>
        <dbReference type="ARBA" id="ARBA00005081"/>
    </source>
</evidence>
<accession>A0A414L9V7</accession>
<dbReference type="CDD" id="cd04729">
    <property type="entry name" value="NanE"/>
    <property type="match status" value="1"/>
</dbReference>
<dbReference type="Proteomes" id="UP000285650">
    <property type="component" value="Unassembled WGS sequence"/>
</dbReference>
<dbReference type="NCBIfam" id="NF002231">
    <property type="entry name" value="PRK01130.1"/>
    <property type="match status" value="1"/>
</dbReference>
<dbReference type="GO" id="GO:0019262">
    <property type="term" value="P:N-acetylneuraminate catabolic process"/>
    <property type="evidence" value="ECO:0007669"/>
    <property type="project" value="UniProtKB-UniRule"/>
</dbReference>
<evidence type="ECO:0000313" key="8">
    <source>
        <dbReference type="Proteomes" id="UP000285650"/>
    </source>
</evidence>
<name>A0A414L9V7_9BACE</name>
<dbReference type="Gene3D" id="3.20.20.70">
    <property type="entry name" value="Aldolase class I"/>
    <property type="match status" value="1"/>
</dbReference>
<dbReference type="Pfam" id="PF04131">
    <property type="entry name" value="NanE"/>
    <property type="match status" value="1"/>
</dbReference>
<dbReference type="InterPro" id="IPR007260">
    <property type="entry name" value="NanE"/>
</dbReference>
<keyword evidence="5 6" id="KW-0119">Carbohydrate metabolism</keyword>
<dbReference type="PANTHER" id="PTHR36204:SF1">
    <property type="entry name" value="N-ACETYLMANNOSAMINE-6-PHOSPHATE 2-EPIMERASE-RELATED"/>
    <property type="match status" value="1"/>
</dbReference>
<gene>
    <name evidence="6" type="primary">nanE</name>
    <name evidence="7" type="ORF">DW712_11310</name>
</gene>
<protein>
    <recommendedName>
        <fullName evidence="6">Putative N-acetylmannosamine-6-phosphate 2-epimerase</fullName>
        <ecNumber evidence="6">5.1.3.9</ecNumber>
    </recommendedName>
    <alternativeName>
        <fullName evidence="6">ManNAc-6-P epimerase</fullName>
    </alternativeName>
</protein>
<evidence type="ECO:0000313" key="7">
    <source>
        <dbReference type="EMBL" id="RHE91391.1"/>
    </source>
</evidence>
<dbReference type="EMBL" id="QSKV01000007">
    <property type="protein sequence ID" value="RHE91391.1"/>
    <property type="molecule type" value="Genomic_DNA"/>
</dbReference>
<evidence type="ECO:0000256" key="2">
    <source>
        <dbReference type="ARBA" id="ARBA00002147"/>
    </source>
</evidence>
<comment type="similarity">
    <text evidence="6">Belongs to the NanE family.</text>
</comment>
<dbReference type="InterPro" id="IPR011060">
    <property type="entry name" value="RibuloseP-bd_barrel"/>
</dbReference>
<dbReference type="GO" id="GO:0006053">
    <property type="term" value="P:N-acetylmannosamine catabolic process"/>
    <property type="evidence" value="ECO:0007669"/>
    <property type="project" value="TreeGrafter"/>
</dbReference>
<dbReference type="RefSeq" id="WP_118222124.1">
    <property type="nucleotide sequence ID" value="NZ_JADNIJ010000033.1"/>
</dbReference>